<evidence type="ECO:0000313" key="3">
    <source>
        <dbReference type="Proteomes" id="UP000325081"/>
    </source>
</evidence>
<accession>A0A5A7RA99</accession>
<evidence type="ECO:0000313" key="2">
    <source>
        <dbReference type="EMBL" id="GER54675.1"/>
    </source>
</evidence>
<dbReference type="AlphaFoldDB" id="A0A5A7RA99"/>
<evidence type="ECO:0000256" key="1">
    <source>
        <dbReference type="SAM" id="MobiDB-lite"/>
    </source>
</evidence>
<proteinExistence type="predicted"/>
<dbReference type="GO" id="GO:0016787">
    <property type="term" value="F:hydrolase activity"/>
    <property type="evidence" value="ECO:0007669"/>
    <property type="project" value="UniProtKB-KW"/>
</dbReference>
<organism evidence="2 3">
    <name type="scientific">Striga asiatica</name>
    <name type="common">Asiatic witchweed</name>
    <name type="synonym">Buchnera asiatica</name>
    <dbReference type="NCBI Taxonomy" id="4170"/>
    <lineage>
        <taxon>Eukaryota</taxon>
        <taxon>Viridiplantae</taxon>
        <taxon>Streptophyta</taxon>
        <taxon>Embryophyta</taxon>
        <taxon>Tracheophyta</taxon>
        <taxon>Spermatophyta</taxon>
        <taxon>Magnoliopsida</taxon>
        <taxon>eudicotyledons</taxon>
        <taxon>Gunneridae</taxon>
        <taxon>Pentapetalae</taxon>
        <taxon>asterids</taxon>
        <taxon>lamiids</taxon>
        <taxon>Lamiales</taxon>
        <taxon>Orobanchaceae</taxon>
        <taxon>Buchnereae</taxon>
        <taxon>Striga</taxon>
    </lineage>
</organism>
<gene>
    <name evidence="2" type="ORF">STAS_32286</name>
</gene>
<protein>
    <submittedName>
        <fullName evidence="2">Deoxyuridine 5'-triphosphate nucleotidohydrolase</fullName>
    </submittedName>
</protein>
<dbReference type="Proteomes" id="UP000325081">
    <property type="component" value="Unassembled WGS sequence"/>
</dbReference>
<sequence length="106" mass="11304">MALKQRFSMGTRCSANGTLGRPRDGENRLRKMDKFERCLAAALEDSESLSPATTGIGPTVVSVFAPPGETMEIRAARDTDKTGVASGSLRRGISCKRALTKETADA</sequence>
<keyword evidence="3" id="KW-1185">Reference proteome</keyword>
<name>A0A5A7RA99_STRAF</name>
<keyword evidence="2" id="KW-0378">Hydrolase</keyword>
<feature type="region of interest" description="Disordered" evidence="1">
    <location>
        <begin position="1"/>
        <end position="27"/>
    </location>
</feature>
<dbReference type="EMBL" id="BKCP01011403">
    <property type="protein sequence ID" value="GER54675.1"/>
    <property type="molecule type" value="Genomic_DNA"/>
</dbReference>
<reference evidence="3" key="1">
    <citation type="journal article" date="2019" name="Curr. Biol.">
        <title>Genome Sequence of Striga asiatica Provides Insight into the Evolution of Plant Parasitism.</title>
        <authorList>
            <person name="Yoshida S."/>
            <person name="Kim S."/>
            <person name="Wafula E.K."/>
            <person name="Tanskanen J."/>
            <person name="Kim Y.M."/>
            <person name="Honaas L."/>
            <person name="Yang Z."/>
            <person name="Spallek T."/>
            <person name="Conn C.E."/>
            <person name="Ichihashi Y."/>
            <person name="Cheong K."/>
            <person name="Cui S."/>
            <person name="Der J.P."/>
            <person name="Gundlach H."/>
            <person name="Jiao Y."/>
            <person name="Hori C."/>
            <person name="Ishida J.K."/>
            <person name="Kasahara H."/>
            <person name="Kiba T."/>
            <person name="Kim M.S."/>
            <person name="Koo N."/>
            <person name="Laohavisit A."/>
            <person name="Lee Y.H."/>
            <person name="Lumba S."/>
            <person name="McCourt P."/>
            <person name="Mortimer J.C."/>
            <person name="Mutuku J.M."/>
            <person name="Nomura T."/>
            <person name="Sasaki-Sekimoto Y."/>
            <person name="Seto Y."/>
            <person name="Wang Y."/>
            <person name="Wakatake T."/>
            <person name="Sakakibara H."/>
            <person name="Demura T."/>
            <person name="Yamaguchi S."/>
            <person name="Yoneyama K."/>
            <person name="Manabe R.I."/>
            <person name="Nelson D.C."/>
            <person name="Schulman A.H."/>
            <person name="Timko M.P."/>
            <person name="dePamphilis C.W."/>
            <person name="Choi D."/>
            <person name="Shirasu K."/>
        </authorList>
    </citation>
    <scope>NUCLEOTIDE SEQUENCE [LARGE SCALE GENOMIC DNA]</scope>
    <source>
        <strain evidence="3">cv. UVA1</strain>
    </source>
</reference>
<comment type="caution">
    <text evidence="2">The sequence shown here is derived from an EMBL/GenBank/DDBJ whole genome shotgun (WGS) entry which is preliminary data.</text>
</comment>